<protein>
    <submittedName>
        <fullName evidence="2">Uncharacterized protein</fullName>
    </submittedName>
</protein>
<accession>C0NM41</accession>
<organism evidence="2 3">
    <name type="scientific">Ajellomyces capsulatus (strain G186AR / H82 / ATCC MYA-2454 / RMSCC 2432)</name>
    <name type="common">Darling's disease fungus</name>
    <name type="synonym">Histoplasma capsulatum</name>
    <dbReference type="NCBI Taxonomy" id="447093"/>
    <lineage>
        <taxon>Eukaryota</taxon>
        <taxon>Fungi</taxon>
        <taxon>Dikarya</taxon>
        <taxon>Ascomycota</taxon>
        <taxon>Pezizomycotina</taxon>
        <taxon>Eurotiomycetes</taxon>
        <taxon>Eurotiomycetidae</taxon>
        <taxon>Onygenales</taxon>
        <taxon>Ajellomycetaceae</taxon>
        <taxon>Histoplasma</taxon>
    </lineage>
</organism>
<dbReference type="HOGENOM" id="CLU_1749086_0_0_1"/>
<sequence length="149" mass="16248">MSYLRLFCQLATQARLSDDRPPKFDGSTVRISRAWEFSRRDGLAFSRGNDGLKLVWLKPEERMAGHRQRNRAITSGRGNRETRDDGTAHTANTGQANGRGGLEGAHTPIRGCMCMVCRNGRQAGAVARGSSGGGGGGGGRTRVRFDLWR</sequence>
<reference evidence="2" key="1">
    <citation type="submission" date="2009-02" db="EMBL/GenBank/DDBJ databases">
        <title>The Genome Sequence of Ajellomyces capsulatus strain G186AR.</title>
        <authorList>
            <consortium name="The Broad Institute Genome Sequencing Platform"/>
            <person name="Champion M."/>
            <person name="Cuomo C."/>
            <person name="Ma L.-J."/>
            <person name="Henn M.R."/>
            <person name="Sil A."/>
            <person name="Goldman B."/>
            <person name="Young S.K."/>
            <person name="Kodira C.D."/>
            <person name="Zeng Q."/>
            <person name="Koehrsen M."/>
            <person name="Alvarado L."/>
            <person name="Berlin A."/>
            <person name="Borenstein D."/>
            <person name="Chen Z."/>
            <person name="Engels R."/>
            <person name="Freedman E."/>
            <person name="Gellesch M."/>
            <person name="Goldberg J."/>
            <person name="Griggs A."/>
            <person name="Gujja S."/>
            <person name="Heiman D."/>
            <person name="Hepburn T."/>
            <person name="Howarth C."/>
            <person name="Jen D."/>
            <person name="Larson L."/>
            <person name="Lewis B."/>
            <person name="Mehta T."/>
            <person name="Park D."/>
            <person name="Pearson M."/>
            <person name="Roberts A."/>
            <person name="Saif S."/>
            <person name="Shea T."/>
            <person name="Shenoy N."/>
            <person name="Sisk P."/>
            <person name="Stolte C."/>
            <person name="Sykes S."/>
            <person name="Walk T."/>
            <person name="White J."/>
            <person name="Yandava C."/>
            <person name="Klein B."/>
            <person name="McEwen J.G."/>
            <person name="Puccia R."/>
            <person name="Goldman G.H."/>
            <person name="Felipe M.S."/>
            <person name="Nino-Vega G."/>
            <person name="San-Blas G."/>
            <person name="Taylor J."/>
            <person name="Mendoza L."/>
            <person name="Galagan J."/>
            <person name="Nusbaum C."/>
            <person name="Birren B."/>
        </authorList>
    </citation>
    <scope>NUCLEOTIDE SEQUENCE</scope>
    <source>
        <strain evidence="2">G186AR</strain>
    </source>
</reference>
<proteinExistence type="predicted"/>
<dbReference type="RefSeq" id="XP_045288173.1">
    <property type="nucleotide sequence ID" value="XM_045431620.1"/>
</dbReference>
<feature type="region of interest" description="Disordered" evidence="1">
    <location>
        <begin position="125"/>
        <end position="149"/>
    </location>
</feature>
<dbReference type="GeneID" id="69037587"/>
<feature type="compositionally biased region" description="Basic and acidic residues" evidence="1">
    <location>
        <begin position="78"/>
        <end position="87"/>
    </location>
</feature>
<dbReference type="AlphaFoldDB" id="C0NM41"/>
<evidence type="ECO:0000313" key="2">
    <source>
        <dbReference type="EMBL" id="EEH07692.1"/>
    </source>
</evidence>
<feature type="compositionally biased region" description="Gly residues" evidence="1">
    <location>
        <begin position="130"/>
        <end position="140"/>
    </location>
</feature>
<evidence type="ECO:0000256" key="1">
    <source>
        <dbReference type="SAM" id="MobiDB-lite"/>
    </source>
</evidence>
<dbReference type="Proteomes" id="UP000001631">
    <property type="component" value="Unassembled WGS sequence"/>
</dbReference>
<dbReference type="EMBL" id="GG663367">
    <property type="protein sequence ID" value="EEH07692.1"/>
    <property type="molecule type" value="Genomic_DNA"/>
</dbReference>
<name>C0NM41_AJECG</name>
<keyword evidence="3" id="KW-1185">Reference proteome</keyword>
<feature type="region of interest" description="Disordered" evidence="1">
    <location>
        <begin position="66"/>
        <end position="102"/>
    </location>
</feature>
<evidence type="ECO:0000313" key="3">
    <source>
        <dbReference type="Proteomes" id="UP000001631"/>
    </source>
</evidence>
<dbReference type="InParanoid" id="C0NM41"/>
<gene>
    <name evidence="2" type="ORF">HCBG_04571</name>
</gene>